<dbReference type="RefSeq" id="WP_320314728.1">
    <property type="nucleotide sequence ID" value="NZ_JAVIKH010000035.1"/>
</dbReference>
<dbReference type="EMBL" id="JAVIKH010000035">
    <property type="protein sequence ID" value="MDX8337390.1"/>
    <property type="molecule type" value="Genomic_DNA"/>
</dbReference>
<reference evidence="2" key="1">
    <citation type="submission" date="2023-07" db="EMBL/GenBank/DDBJ databases">
        <authorList>
            <person name="Colorado M.A."/>
            <person name="Villamil L.M."/>
            <person name="Melo J.F."/>
            <person name="Rodriguez J.A."/>
            <person name="Ruiz R.Y."/>
        </authorList>
    </citation>
    <scope>NUCLEOTIDE SEQUENCE [LARGE SCALE GENOMIC DNA]</scope>
    <source>
        <strain evidence="2">C33</strain>
    </source>
</reference>
<gene>
    <name evidence="1" type="ORF">RFV38_12965</name>
</gene>
<accession>A0ABU4WG87</accession>
<evidence type="ECO:0000313" key="2">
    <source>
        <dbReference type="Proteomes" id="UP001279681"/>
    </source>
</evidence>
<protein>
    <submittedName>
        <fullName evidence="1">Uncharacterized protein</fullName>
    </submittedName>
</protein>
<proteinExistence type="predicted"/>
<sequence length="126" mass="14180">MLLIIFLLLATTINCDEISYFYPSIKYEIKDPITIESNMDTIDFGVLIRGKVGTVSGHLLKITGTGNMNINSGFNKNINGIEIKELGKTYNSNGDLEVEYEYVWDTSKSEISDLNGTRVTFTAYYE</sequence>
<evidence type="ECO:0000313" key="1">
    <source>
        <dbReference type="EMBL" id="MDX8337390.1"/>
    </source>
</evidence>
<dbReference type="Proteomes" id="UP001279681">
    <property type="component" value="Unassembled WGS sequence"/>
</dbReference>
<keyword evidence="2" id="KW-1185">Reference proteome</keyword>
<name>A0ABU4WG87_9FUSO</name>
<comment type="caution">
    <text evidence="1">The sequence shown here is derived from an EMBL/GenBank/DDBJ whole genome shotgun (WGS) entry which is preliminary data.</text>
</comment>
<organism evidence="1 2">
    <name type="scientific">Candidatus Cetobacterium colombiensis</name>
    <dbReference type="NCBI Taxonomy" id="3073100"/>
    <lineage>
        <taxon>Bacteria</taxon>
        <taxon>Fusobacteriati</taxon>
        <taxon>Fusobacteriota</taxon>
        <taxon>Fusobacteriia</taxon>
        <taxon>Fusobacteriales</taxon>
        <taxon>Fusobacteriaceae</taxon>
        <taxon>Cetobacterium</taxon>
    </lineage>
</organism>